<evidence type="ECO:0000313" key="1">
    <source>
        <dbReference type="EMBL" id="CRL05714.1"/>
    </source>
</evidence>
<dbReference type="EMBL" id="CVRI01000065">
    <property type="protein sequence ID" value="CRL05714.1"/>
    <property type="molecule type" value="Genomic_DNA"/>
</dbReference>
<name>A0A1J1J1A3_9DIPT</name>
<keyword evidence="2" id="KW-1185">Reference proteome</keyword>
<evidence type="ECO:0000313" key="2">
    <source>
        <dbReference type="Proteomes" id="UP000183832"/>
    </source>
</evidence>
<gene>
    <name evidence="1" type="ORF">CLUMA_CG018744</name>
</gene>
<dbReference type="Proteomes" id="UP000183832">
    <property type="component" value="Unassembled WGS sequence"/>
</dbReference>
<accession>A0A1J1J1A3</accession>
<proteinExistence type="predicted"/>
<sequence>MHLKALSKKLEIISYQNIEKENHSSLNLFKNNSDAEFAPNSNTKTSQEGKYCLGIVSFSFVRASYLQDSEFHYEIVFPSSFVNRKLMKIEDSLSLYPPDILRDISTETKNVEGGCET</sequence>
<protein>
    <submittedName>
        <fullName evidence="1">CLUMA_CG018744, isoform A</fullName>
    </submittedName>
</protein>
<dbReference type="AlphaFoldDB" id="A0A1J1J1A3"/>
<reference evidence="1 2" key="1">
    <citation type="submission" date="2015-04" db="EMBL/GenBank/DDBJ databases">
        <authorList>
            <person name="Syromyatnikov M.Y."/>
            <person name="Popov V.N."/>
        </authorList>
    </citation>
    <scope>NUCLEOTIDE SEQUENCE [LARGE SCALE GENOMIC DNA]</scope>
</reference>
<organism evidence="1 2">
    <name type="scientific">Clunio marinus</name>
    <dbReference type="NCBI Taxonomy" id="568069"/>
    <lineage>
        <taxon>Eukaryota</taxon>
        <taxon>Metazoa</taxon>
        <taxon>Ecdysozoa</taxon>
        <taxon>Arthropoda</taxon>
        <taxon>Hexapoda</taxon>
        <taxon>Insecta</taxon>
        <taxon>Pterygota</taxon>
        <taxon>Neoptera</taxon>
        <taxon>Endopterygota</taxon>
        <taxon>Diptera</taxon>
        <taxon>Nematocera</taxon>
        <taxon>Chironomoidea</taxon>
        <taxon>Chironomidae</taxon>
        <taxon>Clunio</taxon>
    </lineage>
</organism>